<reference evidence="1 2" key="1">
    <citation type="submission" date="2014-09" db="EMBL/GenBank/DDBJ databases">
        <title>Lactobacillus mucosae CRL573 Genome Sequencing.</title>
        <authorList>
            <person name="Bleckwedel J."/>
            <person name="Teran L.C."/>
            <person name="Bonacina J."/>
            <person name="Saavedra L."/>
            <person name="Mozzi F.B."/>
            <person name="Raya R.R."/>
        </authorList>
    </citation>
    <scope>NUCLEOTIDE SEQUENCE [LARGE SCALE GENOMIC DNA]</scope>
    <source>
        <strain evidence="1 2">CRL573</strain>
    </source>
</reference>
<sequence length="78" mass="8863">MERSNVIYLVPDIEGKMHAINASDIEGLIVAETYGNGETGYDTLTAKCKDGYEMILLPAGTIEQRFDRSIWRDKYFEV</sequence>
<evidence type="ECO:0000313" key="1">
    <source>
        <dbReference type="EMBL" id="KGL67109.1"/>
    </source>
</evidence>
<gene>
    <name evidence="1" type="ORF">LX03_03970</name>
</gene>
<proteinExistence type="predicted"/>
<dbReference type="EMBL" id="JROC01000028">
    <property type="protein sequence ID" value="KGL67109.1"/>
    <property type="molecule type" value="Genomic_DNA"/>
</dbReference>
<organism evidence="1 2">
    <name type="scientific">Limosilactobacillus mucosae</name>
    <name type="common">Lactobacillus mucosae</name>
    <dbReference type="NCBI Taxonomy" id="97478"/>
    <lineage>
        <taxon>Bacteria</taxon>
        <taxon>Bacillati</taxon>
        <taxon>Bacillota</taxon>
        <taxon>Bacilli</taxon>
        <taxon>Lactobacillales</taxon>
        <taxon>Lactobacillaceae</taxon>
        <taxon>Limosilactobacillus</taxon>
    </lineage>
</organism>
<dbReference type="Proteomes" id="UP000030001">
    <property type="component" value="Unassembled WGS sequence"/>
</dbReference>
<protein>
    <submittedName>
        <fullName evidence="1">Uncharacterized protein</fullName>
    </submittedName>
</protein>
<accession>A0A099YA00</accession>
<dbReference type="AlphaFoldDB" id="A0A099YA00"/>
<evidence type="ECO:0000313" key="2">
    <source>
        <dbReference type="Proteomes" id="UP000030001"/>
    </source>
</evidence>
<comment type="caution">
    <text evidence="1">The sequence shown here is derived from an EMBL/GenBank/DDBJ whole genome shotgun (WGS) entry which is preliminary data.</text>
</comment>
<name>A0A099YA00_LIMMU</name>